<sequence length="141" mass="15128">MTNKAAGNANGIQDPNHVTAFRRLKALVGLYTAVSVLTFAGLVAYRDSSSVTQPVWVRISIVAVSSLILFALTLRASRGSRGAFRRVRILSTVMLAAIVVIVSLPGTFPVWMRIEQGVCGVFLLGVVAISNGRRLRAGFAR</sequence>
<protein>
    <recommendedName>
        <fullName evidence="4">Integral membrane protein</fullName>
    </recommendedName>
</protein>
<evidence type="ECO:0000313" key="2">
    <source>
        <dbReference type="EMBL" id="MFC4907356.1"/>
    </source>
</evidence>
<feature type="transmembrane region" description="Helical" evidence="1">
    <location>
        <begin position="57"/>
        <end position="77"/>
    </location>
</feature>
<keyword evidence="1" id="KW-0812">Transmembrane</keyword>
<feature type="transmembrane region" description="Helical" evidence="1">
    <location>
        <begin position="89"/>
        <end position="108"/>
    </location>
</feature>
<dbReference type="Proteomes" id="UP001595872">
    <property type="component" value="Unassembled WGS sequence"/>
</dbReference>
<keyword evidence="3" id="KW-1185">Reference proteome</keyword>
<comment type="caution">
    <text evidence="2">The sequence shown here is derived from an EMBL/GenBank/DDBJ whole genome shotgun (WGS) entry which is preliminary data.</text>
</comment>
<evidence type="ECO:0000256" key="1">
    <source>
        <dbReference type="SAM" id="Phobius"/>
    </source>
</evidence>
<accession>A0ABV9TVB1</accession>
<keyword evidence="1" id="KW-1133">Transmembrane helix</keyword>
<keyword evidence="1" id="KW-0472">Membrane</keyword>
<feature type="transmembrane region" description="Helical" evidence="1">
    <location>
        <begin position="26"/>
        <end position="45"/>
    </location>
</feature>
<dbReference type="EMBL" id="JBHSIT010000002">
    <property type="protein sequence ID" value="MFC4907356.1"/>
    <property type="molecule type" value="Genomic_DNA"/>
</dbReference>
<organism evidence="2 3">
    <name type="scientific">Actinomadura gamaensis</name>
    <dbReference type="NCBI Taxonomy" id="1763541"/>
    <lineage>
        <taxon>Bacteria</taxon>
        <taxon>Bacillati</taxon>
        <taxon>Actinomycetota</taxon>
        <taxon>Actinomycetes</taxon>
        <taxon>Streptosporangiales</taxon>
        <taxon>Thermomonosporaceae</taxon>
        <taxon>Actinomadura</taxon>
    </lineage>
</organism>
<gene>
    <name evidence="2" type="ORF">ACFPCY_08495</name>
</gene>
<name>A0ABV9TVB1_9ACTN</name>
<evidence type="ECO:0000313" key="3">
    <source>
        <dbReference type="Proteomes" id="UP001595872"/>
    </source>
</evidence>
<feature type="transmembrane region" description="Helical" evidence="1">
    <location>
        <begin position="114"/>
        <end position="132"/>
    </location>
</feature>
<proteinExistence type="predicted"/>
<evidence type="ECO:0008006" key="4">
    <source>
        <dbReference type="Google" id="ProtNLM"/>
    </source>
</evidence>
<dbReference type="RefSeq" id="WP_378253092.1">
    <property type="nucleotide sequence ID" value="NZ_JBHSIT010000002.1"/>
</dbReference>
<reference evidence="3" key="1">
    <citation type="journal article" date="2019" name="Int. J. Syst. Evol. Microbiol.">
        <title>The Global Catalogue of Microorganisms (GCM) 10K type strain sequencing project: providing services to taxonomists for standard genome sequencing and annotation.</title>
        <authorList>
            <consortium name="The Broad Institute Genomics Platform"/>
            <consortium name="The Broad Institute Genome Sequencing Center for Infectious Disease"/>
            <person name="Wu L."/>
            <person name="Ma J."/>
        </authorList>
    </citation>
    <scope>NUCLEOTIDE SEQUENCE [LARGE SCALE GENOMIC DNA]</scope>
    <source>
        <strain evidence="3">KLKA75</strain>
    </source>
</reference>